<proteinExistence type="predicted"/>
<dbReference type="RefSeq" id="WP_301245776.1">
    <property type="nucleotide sequence ID" value="NZ_JAROCC010000020.1"/>
</dbReference>
<protein>
    <submittedName>
        <fullName evidence="1">Group-specific protein</fullName>
    </submittedName>
</protein>
<name>A0ABT8JWH9_9BACL</name>
<evidence type="ECO:0000313" key="2">
    <source>
        <dbReference type="Proteomes" id="UP001175097"/>
    </source>
</evidence>
<dbReference type="Proteomes" id="UP001175097">
    <property type="component" value="Unassembled WGS sequence"/>
</dbReference>
<organism evidence="1 2">
    <name type="scientific">Sporosarcina highlanderae</name>
    <dbReference type="NCBI Taxonomy" id="3035916"/>
    <lineage>
        <taxon>Bacteria</taxon>
        <taxon>Bacillati</taxon>
        <taxon>Bacillota</taxon>
        <taxon>Bacilli</taxon>
        <taxon>Bacillales</taxon>
        <taxon>Caryophanaceae</taxon>
        <taxon>Sporosarcina</taxon>
    </lineage>
</organism>
<dbReference type="EMBL" id="JAROCC010000020">
    <property type="protein sequence ID" value="MDN4609163.1"/>
    <property type="molecule type" value="Genomic_DNA"/>
</dbReference>
<sequence length="88" mass="10473">MISVTIDEAKVEQMYLEAIGKKIQSVDAEKVFWDSAELKRRTCMSWNTIQDTFFHHKAFPKMKVGGKWYFPARETEEFLIKWLQRQGN</sequence>
<gene>
    <name evidence="1" type="ORF">P5G49_17000</name>
</gene>
<reference evidence="1" key="1">
    <citation type="submission" date="2023-03" db="EMBL/GenBank/DDBJ databases">
        <title>MT1 and MT2 Draft Genomes of Novel Species.</title>
        <authorList>
            <person name="Venkateswaran K."/>
        </authorList>
    </citation>
    <scope>NUCLEOTIDE SEQUENCE</scope>
    <source>
        <strain evidence="1">F6_3S_P_2</strain>
    </source>
</reference>
<accession>A0ABT8JWH9</accession>
<keyword evidence="2" id="KW-1185">Reference proteome</keyword>
<comment type="caution">
    <text evidence="1">The sequence shown here is derived from an EMBL/GenBank/DDBJ whole genome shotgun (WGS) entry which is preliminary data.</text>
</comment>
<evidence type="ECO:0000313" key="1">
    <source>
        <dbReference type="EMBL" id="MDN4609163.1"/>
    </source>
</evidence>